<evidence type="ECO:0000256" key="2">
    <source>
        <dbReference type="ARBA" id="ARBA00022679"/>
    </source>
</evidence>
<dbReference type="OrthoDB" id="5835829at2759"/>
<evidence type="ECO:0000313" key="6">
    <source>
        <dbReference type="RefSeq" id="XP_015955574.1"/>
    </source>
</evidence>
<accession>A0A6P4CQE9</accession>
<dbReference type="AlphaFoldDB" id="A0A6P4CQE9"/>
<dbReference type="GO" id="GO:0080043">
    <property type="term" value="F:quercetin 3-O-glucosyltransferase activity"/>
    <property type="evidence" value="ECO:0007669"/>
    <property type="project" value="TreeGrafter"/>
</dbReference>
<evidence type="ECO:0000313" key="5">
    <source>
        <dbReference type="Proteomes" id="UP000515211"/>
    </source>
</evidence>
<proteinExistence type="inferred from homology"/>
<keyword evidence="2 3" id="KW-0808">Transferase</keyword>
<dbReference type="InterPro" id="IPR035595">
    <property type="entry name" value="UDP_glycos_trans_CS"/>
</dbReference>
<evidence type="ECO:0000256" key="3">
    <source>
        <dbReference type="RuleBase" id="RU003718"/>
    </source>
</evidence>
<evidence type="ECO:0000256" key="1">
    <source>
        <dbReference type="ARBA" id="ARBA00009995"/>
    </source>
</evidence>
<dbReference type="PANTHER" id="PTHR11926:SF1264">
    <property type="entry name" value="GLYCOSYLTRANSFERASE-RELATED"/>
    <property type="match status" value="1"/>
</dbReference>
<dbReference type="PANTHER" id="PTHR11926">
    <property type="entry name" value="GLUCOSYL/GLUCURONOSYL TRANSFERASES"/>
    <property type="match status" value="1"/>
</dbReference>
<gene>
    <name evidence="6" type="primary">LOC107479971</name>
</gene>
<dbReference type="RefSeq" id="XP_015955574.1">
    <property type="nucleotide sequence ID" value="XM_016100088.3"/>
</dbReference>
<dbReference type="EC" id="2.4.1.-" evidence="4"/>
<name>A0A6P4CQE9_ARADU</name>
<dbReference type="GeneID" id="107479971"/>
<organism evidence="5 6">
    <name type="scientific">Arachis duranensis</name>
    <name type="common">Wild peanut</name>
    <dbReference type="NCBI Taxonomy" id="130453"/>
    <lineage>
        <taxon>Eukaryota</taxon>
        <taxon>Viridiplantae</taxon>
        <taxon>Streptophyta</taxon>
        <taxon>Embryophyta</taxon>
        <taxon>Tracheophyta</taxon>
        <taxon>Spermatophyta</taxon>
        <taxon>Magnoliopsida</taxon>
        <taxon>eudicotyledons</taxon>
        <taxon>Gunneridae</taxon>
        <taxon>Pentapetalae</taxon>
        <taxon>rosids</taxon>
        <taxon>fabids</taxon>
        <taxon>Fabales</taxon>
        <taxon>Fabaceae</taxon>
        <taxon>Papilionoideae</taxon>
        <taxon>50 kb inversion clade</taxon>
        <taxon>dalbergioids sensu lato</taxon>
        <taxon>Dalbergieae</taxon>
        <taxon>Pterocarpus clade</taxon>
        <taxon>Arachis</taxon>
    </lineage>
</organism>
<evidence type="ECO:0000256" key="4">
    <source>
        <dbReference type="RuleBase" id="RU362057"/>
    </source>
</evidence>
<dbReference type="PROSITE" id="PS00375">
    <property type="entry name" value="UDPGT"/>
    <property type="match status" value="1"/>
</dbReference>
<keyword evidence="5" id="KW-1185">Reference proteome</keyword>
<dbReference type="Pfam" id="PF00201">
    <property type="entry name" value="UDPGT"/>
    <property type="match status" value="1"/>
</dbReference>
<dbReference type="Proteomes" id="UP000515211">
    <property type="component" value="Chromosome 1"/>
</dbReference>
<comment type="similarity">
    <text evidence="1 3">Belongs to the UDP-glycosyltransferase family.</text>
</comment>
<dbReference type="SUPFAM" id="SSF53756">
    <property type="entry name" value="UDP-Glycosyltransferase/glycogen phosphorylase"/>
    <property type="match status" value="1"/>
</dbReference>
<dbReference type="Gene3D" id="3.40.50.2000">
    <property type="entry name" value="Glycogen Phosphorylase B"/>
    <property type="match status" value="2"/>
</dbReference>
<dbReference type="InterPro" id="IPR002213">
    <property type="entry name" value="UDP_glucos_trans"/>
</dbReference>
<dbReference type="GO" id="GO:0080044">
    <property type="term" value="F:quercetin 7-O-glucosyltransferase activity"/>
    <property type="evidence" value="ECO:0007669"/>
    <property type="project" value="TreeGrafter"/>
</dbReference>
<sequence>MANDKRINVLMVSLPFQGHINPFLKLAKRLISKGVHVTIATTENARHRLPKMPNSQSSEIHLEFFSDGLSFDFDRSDQNSLINSLYTKGSKNLSTLITNLTKAQEFSCMIVNPFVPWAIDVANEHGIPCAMLWIQASAVFSIYYRYFKNTGDDFQNLEDPNEKVQLPGLPTFKVRDLPTLMLPSSPDHFKRLLMHLYQSLDKVKWVFGTSFYEAEEEIVKSMVSLTPIYPIGPLVSPFLLGETETNVFSVDLWNAEYSCIEWLDNKPNSSVIYVSFGSLIVLSNKNIENIATALKNSNKPFLWVLNPGAENKEGGADELAFEILKETKGRGLVVKWCQQERVLMHPSVACFVSHCGWNSTLETLVAGVPVIACPEWTDQPTNAVLVSNVFKTGVNAKSEEDGAINAQELQRCIWEVMDGPNAEEIKNRAMQMKDLARKALQDGGSSDKHINQFIHDMIIHNLHP</sequence>
<protein>
    <recommendedName>
        <fullName evidence="4">Glycosyltransferase</fullName>
        <ecNumber evidence="4">2.4.1.-</ecNumber>
    </recommendedName>
</protein>
<dbReference type="KEGG" id="adu:107479971"/>
<dbReference type="CDD" id="cd03784">
    <property type="entry name" value="GT1_Gtf-like"/>
    <property type="match status" value="1"/>
</dbReference>
<keyword evidence="3" id="KW-0328">Glycosyltransferase</keyword>
<reference evidence="6" key="2">
    <citation type="submission" date="2025-08" db="UniProtKB">
        <authorList>
            <consortium name="RefSeq"/>
        </authorList>
    </citation>
    <scope>IDENTIFICATION</scope>
    <source>
        <tissue evidence="6">Whole plant</tissue>
    </source>
</reference>
<dbReference type="GO" id="GO:0010294">
    <property type="term" value="F:abscisic acid glucosyltransferase activity"/>
    <property type="evidence" value="ECO:0007669"/>
    <property type="project" value="TreeGrafter"/>
</dbReference>
<dbReference type="FunFam" id="3.40.50.2000:FF:000019">
    <property type="entry name" value="Glycosyltransferase"/>
    <property type="match status" value="1"/>
</dbReference>
<reference evidence="5" key="1">
    <citation type="journal article" date="2016" name="Nat. Genet.">
        <title>The genome sequences of Arachis duranensis and Arachis ipaensis, the diploid ancestors of cultivated peanut.</title>
        <authorList>
            <person name="Bertioli D.J."/>
            <person name="Cannon S.B."/>
            <person name="Froenicke L."/>
            <person name="Huang G."/>
            <person name="Farmer A.D."/>
            <person name="Cannon E.K."/>
            <person name="Liu X."/>
            <person name="Gao D."/>
            <person name="Clevenger J."/>
            <person name="Dash S."/>
            <person name="Ren L."/>
            <person name="Moretzsohn M.C."/>
            <person name="Shirasawa K."/>
            <person name="Huang W."/>
            <person name="Vidigal B."/>
            <person name="Abernathy B."/>
            <person name="Chu Y."/>
            <person name="Niederhuth C.E."/>
            <person name="Umale P."/>
            <person name="Araujo A.C."/>
            <person name="Kozik A."/>
            <person name="Kim K.D."/>
            <person name="Burow M.D."/>
            <person name="Varshney R.K."/>
            <person name="Wang X."/>
            <person name="Zhang X."/>
            <person name="Barkley N."/>
            <person name="Guimaraes P.M."/>
            <person name="Isobe S."/>
            <person name="Guo B."/>
            <person name="Liao B."/>
            <person name="Stalker H.T."/>
            <person name="Schmitz R.J."/>
            <person name="Scheffler B.E."/>
            <person name="Leal-Bertioli S.C."/>
            <person name="Xun X."/>
            <person name="Jackson S.A."/>
            <person name="Michelmore R."/>
            <person name="Ozias-Akins P."/>
        </authorList>
    </citation>
    <scope>NUCLEOTIDE SEQUENCE [LARGE SCALE GENOMIC DNA]</scope>
    <source>
        <strain evidence="5">cv. V14167</strain>
    </source>
</reference>